<protein>
    <submittedName>
        <fullName evidence="3">Uncharacterized protein</fullName>
    </submittedName>
</protein>
<evidence type="ECO:0000256" key="2">
    <source>
        <dbReference type="SAM" id="MobiDB-lite"/>
    </source>
</evidence>
<dbReference type="Proteomes" id="UP000287224">
    <property type="component" value="Unassembled WGS sequence"/>
</dbReference>
<sequence>MLRNTLKRIETTVRGIEKMSISGDGNEYKYKSDISSNLRRLKDLPPFAKKEIKQQLTSIHKNYGKECQAIYARFDKDLAKLHESGKSSSDTSTEAQELVTKRDRELEEATTEWKRSYHELNALVLGGTQEILAGLSFKIADRRTNDFLRHKVENAEQKNKQLENTYKSSRAVLEEKDRRAWELFQKVILTLRDNESLHSASQGDHRGSIDRDDDGGHEMAHRKIAFGLYAKTLSSARDSRPTQEQAKRVGKETSREIRVTEDFQQTLRDLNDHKLSPEERKDSVNRFIEKHLPYHPRLSSADASASEPSIIDKPQALFDLAREQPGKHTAQQETAQGTTDRPGNSDHPMPYSEEERQAREEAFKKLVKDYTKDYASEKHIHATAARNFSEQVAATLTRLEALENDHIQRPDKQREIAQARQGIYHALAAIRHLSPEVGAEIKDIYTKFKIEESSPSTPNQPVDVDQRFEQAYQAFQEGRKEAPVAQLDLSHIDLPNIEKHINDKLEEKNLKFNDLANHPEIIEEVLEKLAPLGEIKEGSEQHEENSQEYQRLVALIEKKYASQLRADENAYKQASGALPTDGTSRSSYMSKLFGGTQPTNHKDNTDGLNKNAPVAEGSIIDRESLMGEAKEKWEQTLAQREAEIATIDHFYKPMTLGRVSTQLKEQLDQLKAAVQERDKILTKMGGIQAEMSKYEAFAKKYGTDPSATIAELEQKLEGPNAKLQKVNARLDTAKLKQAEIEKERNRYRELTNHIEKEVDLLGKNISIKRHEGAPKEEIDSIEMEYNRQYDLMRVNQNNLRIIQDEHNKAISAVLDVEGEKNAIQAEVDAIEKDLTVARKFADEIDHVHDNFQSDARKYIGNEHARYLHFIGMRDRTRQLALMAFAVSFGGGANDILQQIAVSGYMPLMGMLLR</sequence>
<dbReference type="EMBL" id="BIFQ01000001">
    <property type="protein sequence ID" value="GCE03485.1"/>
    <property type="molecule type" value="Genomic_DNA"/>
</dbReference>
<reference evidence="4" key="1">
    <citation type="submission" date="2018-12" db="EMBL/GenBank/DDBJ databases">
        <title>Tengunoibacter tsumagoiensis gen. nov., sp. nov., Dictyobacter kobayashii sp. nov., D. alpinus sp. nov., and D. joshuensis sp. nov. and description of Dictyobacteraceae fam. nov. within the order Ktedonobacterales isolated from Tengu-no-mugimeshi.</title>
        <authorList>
            <person name="Wang C.M."/>
            <person name="Zheng Y."/>
            <person name="Sakai Y."/>
            <person name="Toyoda A."/>
            <person name="Minakuchi Y."/>
            <person name="Abe K."/>
            <person name="Yokota A."/>
            <person name="Yabe S."/>
        </authorList>
    </citation>
    <scope>NUCLEOTIDE SEQUENCE [LARGE SCALE GENOMIC DNA]</scope>
    <source>
        <strain evidence="4">S-27</strain>
    </source>
</reference>
<evidence type="ECO:0000313" key="3">
    <source>
        <dbReference type="EMBL" id="GCE03485.1"/>
    </source>
</evidence>
<feature type="compositionally biased region" description="Basic and acidic residues" evidence="2">
    <location>
        <begin position="237"/>
        <end position="260"/>
    </location>
</feature>
<feature type="compositionally biased region" description="Polar residues" evidence="2">
    <location>
        <begin position="86"/>
        <end position="95"/>
    </location>
</feature>
<feature type="coiled-coil region" evidence="1">
    <location>
        <begin position="709"/>
        <end position="760"/>
    </location>
</feature>
<keyword evidence="1" id="KW-0175">Coiled coil</keyword>
<feature type="region of interest" description="Disordered" evidence="2">
    <location>
        <begin position="83"/>
        <end position="103"/>
    </location>
</feature>
<feature type="compositionally biased region" description="Basic and acidic residues" evidence="2">
    <location>
        <begin position="203"/>
        <end position="216"/>
    </location>
</feature>
<comment type="caution">
    <text evidence="3">The sequence shown here is derived from an EMBL/GenBank/DDBJ whole genome shotgun (WGS) entry which is preliminary data.</text>
</comment>
<keyword evidence="4" id="KW-1185">Reference proteome</keyword>
<feature type="region of interest" description="Disordered" evidence="2">
    <location>
        <begin position="197"/>
        <end position="216"/>
    </location>
</feature>
<dbReference type="AlphaFoldDB" id="A0A401Z9F8"/>
<accession>A0A401Z9F8</accession>
<feature type="coiled-coil region" evidence="1">
    <location>
        <begin position="145"/>
        <end position="179"/>
    </location>
</feature>
<proteinExistence type="predicted"/>
<evidence type="ECO:0000256" key="1">
    <source>
        <dbReference type="SAM" id="Coils"/>
    </source>
</evidence>
<name>A0A401Z9F8_9CHLR</name>
<organism evidence="3 4">
    <name type="scientific">Dictyobacter aurantiacus</name>
    <dbReference type="NCBI Taxonomy" id="1936993"/>
    <lineage>
        <taxon>Bacteria</taxon>
        <taxon>Bacillati</taxon>
        <taxon>Chloroflexota</taxon>
        <taxon>Ktedonobacteria</taxon>
        <taxon>Ktedonobacterales</taxon>
        <taxon>Dictyobacteraceae</taxon>
        <taxon>Dictyobacter</taxon>
    </lineage>
</organism>
<dbReference type="RefSeq" id="WP_126594750.1">
    <property type="nucleotide sequence ID" value="NZ_BIFQ01000001.1"/>
</dbReference>
<feature type="compositionally biased region" description="Polar residues" evidence="2">
    <location>
        <begin position="329"/>
        <end position="342"/>
    </location>
</feature>
<feature type="region of interest" description="Disordered" evidence="2">
    <location>
        <begin position="324"/>
        <end position="358"/>
    </location>
</feature>
<feature type="region of interest" description="Disordered" evidence="2">
    <location>
        <begin position="235"/>
        <end position="260"/>
    </location>
</feature>
<evidence type="ECO:0000313" key="4">
    <source>
        <dbReference type="Proteomes" id="UP000287224"/>
    </source>
</evidence>
<gene>
    <name evidence="3" type="ORF">KDAU_08140</name>
</gene>